<gene>
    <name evidence="10" type="ORF">SLEP1_g48362</name>
</gene>
<feature type="domain" description="Amino acid transporter transmembrane" evidence="9">
    <location>
        <begin position="157"/>
        <end position="434"/>
    </location>
</feature>
<accession>A0AAV5LTI5</accession>
<dbReference type="EMBL" id="BPVZ01000144">
    <property type="protein sequence ID" value="GKV40759.1"/>
    <property type="molecule type" value="Genomic_DNA"/>
</dbReference>
<feature type="transmembrane region" description="Helical" evidence="8">
    <location>
        <begin position="375"/>
        <end position="396"/>
    </location>
</feature>
<feature type="compositionally biased region" description="Low complexity" evidence="7">
    <location>
        <begin position="36"/>
        <end position="46"/>
    </location>
</feature>
<evidence type="ECO:0000256" key="4">
    <source>
        <dbReference type="ARBA" id="ARBA00022970"/>
    </source>
</evidence>
<dbReference type="AlphaFoldDB" id="A0AAV5LTI5"/>
<proteinExistence type="predicted"/>
<keyword evidence="2" id="KW-0813">Transport</keyword>
<feature type="transmembrane region" description="Helical" evidence="8">
    <location>
        <begin position="307"/>
        <end position="330"/>
    </location>
</feature>
<protein>
    <recommendedName>
        <fullName evidence="9">Amino acid transporter transmembrane domain-containing protein</fullName>
    </recommendedName>
</protein>
<keyword evidence="3 8" id="KW-0812">Transmembrane</keyword>
<keyword evidence="5 8" id="KW-1133">Transmembrane helix</keyword>
<dbReference type="GO" id="GO:0015179">
    <property type="term" value="F:L-amino acid transmembrane transporter activity"/>
    <property type="evidence" value="ECO:0007669"/>
    <property type="project" value="TreeGrafter"/>
</dbReference>
<name>A0AAV5LTI5_9ROSI</name>
<evidence type="ECO:0000313" key="11">
    <source>
        <dbReference type="Proteomes" id="UP001054252"/>
    </source>
</evidence>
<feature type="transmembrane region" description="Helical" evidence="8">
    <location>
        <begin position="342"/>
        <end position="363"/>
    </location>
</feature>
<dbReference type="Proteomes" id="UP001054252">
    <property type="component" value="Unassembled WGS sequence"/>
</dbReference>
<keyword evidence="11" id="KW-1185">Reference proteome</keyword>
<evidence type="ECO:0000256" key="3">
    <source>
        <dbReference type="ARBA" id="ARBA00022692"/>
    </source>
</evidence>
<dbReference type="Pfam" id="PF01490">
    <property type="entry name" value="Aa_trans"/>
    <property type="match status" value="1"/>
</dbReference>
<evidence type="ECO:0000259" key="9">
    <source>
        <dbReference type="Pfam" id="PF01490"/>
    </source>
</evidence>
<evidence type="ECO:0000313" key="10">
    <source>
        <dbReference type="EMBL" id="GKV40759.1"/>
    </source>
</evidence>
<feature type="transmembrane region" description="Helical" evidence="8">
    <location>
        <begin position="188"/>
        <end position="211"/>
    </location>
</feature>
<dbReference type="GO" id="GO:0005774">
    <property type="term" value="C:vacuolar membrane"/>
    <property type="evidence" value="ECO:0007669"/>
    <property type="project" value="TreeGrafter"/>
</dbReference>
<comment type="subcellular location">
    <subcellularLocation>
        <location evidence="1">Membrane</location>
        <topology evidence="1">Multi-pass membrane protein</topology>
    </subcellularLocation>
</comment>
<evidence type="ECO:0000256" key="5">
    <source>
        <dbReference type="ARBA" id="ARBA00022989"/>
    </source>
</evidence>
<feature type="transmembrane region" description="Helical" evidence="8">
    <location>
        <begin position="231"/>
        <end position="254"/>
    </location>
</feature>
<feature type="compositionally biased region" description="Acidic residues" evidence="7">
    <location>
        <begin position="10"/>
        <end position="26"/>
    </location>
</feature>
<feature type="transmembrane region" description="Helical" evidence="8">
    <location>
        <begin position="163"/>
        <end position="182"/>
    </location>
</feature>
<reference evidence="10 11" key="1">
    <citation type="journal article" date="2021" name="Commun. Biol.">
        <title>The genome of Shorea leprosula (Dipterocarpaceae) highlights the ecological relevance of drought in aseasonal tropical rainforests.</title>
        <authorList>
            <person name="Ng K.K.S."/>
            <person name="Kobayashi M.J."/>
            <person name="Fawcett J.A."/>
            <person name="Hatakeyama M."/>
            <person name="Paape T."/>
            <person name="Ng C.H."/>
            <person name="Ang C.C."/>
            <person name="Tnah L.H."/>
            <person name="Lee C.T."/>
            <person name="Nishiyama T."/>
            <person name="Sese J."/>
            <person name="O'Brien M.J."/>
            <person name="Copetti D."/>
            <person name="Mohd Noor M.I."/>
            <person name="Ong R.C."/>
            <person name="Putra M."/>
            <person name="Sireger I.Z."/>
            <person name="Indrioko S."/>
            <person name="Kosugi Y."/>
            <person name="Izuno A."/>
            <person name="Isagi Y."/>
            <person name="Lee S.L."/>
            <person name="Shimizu K.K."/>
        </authorList>
    </citation>
    <scope>NUCLEOTIDE SEQUENCE [LARGE SCALE GENOMIC DNA]</scope>
    <source>
        <strain evidence="10">214</strain>
    </source>
</reference>
<organism evidence="10 11">
    <name type="scientific">Rubroshorea leprosula</name>
    <dbReference type="NCBI Taxonomy" id="152421"/>
    <lineage>
        <taxon>Eukaryota</taxon>
        <taxon>Viridiplantae</taxon>
        <taxon>Streptophyta</taxon>
        <taxon>Embryophyta</taxon>
        <taxon>Tracheophyta</taxon>
        <taxon>Spermatophyta</taxon>
        <taxon>Magnoliopsida</taxon>
        <taxon>eudicotyledons</taxon>
        <taxon>Gunneridae</taxon>
        <taxon>Pentapetalae</taxon>
        <taxon>rosids</taxon>
        <taxon>malvids</taxon>
        <taxon>Malvales</taxon>
        <taxon>Dipterocarpaceae</taxon>
        <taxon>Rubroshorea</taxon>
    </lineage>
</organism>
<evidence type="ECO:0000256" key="1">
    <source>
        <dbReference type="ARBA" id="ARBA00004141"/>
    </source>
</evidence>
<evidence type="ECO:0000256" key="8">
    <source>
        <dbReference type="SAM" id="Phobius"/>
    </source>
</evidence>
<dbReference type="InterPro" id="IPR013057">
    <property type="entry name" value="AA_transpt_TM"/>
</dbReference>
<sequence length="436" mass="47761">MAEKDQKQWEDEEFFMENDDYDEGEDMEGKMDFQMDGSSSSSSSDGEGNDDGQGGLSPATYSSQQWPRSFKESMDSIATSPSFGIFGGVPSVKRLSFLDNHNKSNLDLEAKLPLLPEDPNVGQKEDLDRISRVQSSWIDKSSSHSQHTAELPIGSGCSFVQTVFNVINVMIGVGILSTSFTIEQAGWASFAVLLFFSVVCYFTATLMLSCFESREEIITYPDMGEAAFGRLGRILVSILLYVELFSYSVEFIILEGDNLTKVFPGVSLEWNAFKMDSVHLFGTLAALTVLPTVWLKDNRLLSYLSAGGIVATLVVVICVIFIGTAGGVGFHHTGPAVKWSGIPFAIGVYGFCYAGHSIFPNIYQSMADKTKFKQAIMICLLLATILYGGTAIMGFLEFGHGTLSQITLNLPPNSFITKIALWTTVINPLTKYPFGD</sequence>
<keyword evidence="4" id="KW-0029">Amino-acid transport</keyword>
<feature type="transmembrane region" description="Helical" evidence="8">
    <location>
        <begin position="277"/>
        <end position="295"/>
    </location>
</feature>
<feature type="region of interest" description="Disordered" evidence="7">
    <location>
        <begin position="1"/>
        <end position="68"/>
    </location>
</feature>
<evidence type="ECO:0000256" key="6">
    <source>
        <dbReference type="ARBA" id="ARBA00023136"/>
    </source>
</evidence>
<keyword evidence="6 8" id="KW-0472">Membrane</keyword>
<evidence type="ECO:0000256" key="2">
    <source>
        <dbReference type="ARBA" id="ARBA00022448"/>
    </source>
</evidence>
<dbReference type="PANTHER" id="PTHR22950">
    <property type="entry name" value="AMINO ACID TRANSPORTER"/>
    <property type="match status" value="1"/>
</dbReference>
<comment type="caution">
    <text evidence="10">The sequence shown here is derived from an EMBL/GenBank/DDBJ whole genome shotgun (WGS) entry which is preliminary data.</text>
</comment>
<evidence type="ECO:0000256" key="7">
    <source>
        <dbReference type="SAM" id="MobiDB-lite"/>
    </source>
</evidence>
<dbReference type="PANTHER" id="PTHR22950:SF701">
    <property type="entry name" value="AMINO ACID TRANSPORTER AVT1A-LIKE"/>
    <property type="match status" value="1"/>
</dbReference>